<name>A0A378RJQ5_MYROD</name>
<dbReference type="Gene3D" id="2.160.10.10">
    <property type="entry name" value="Hexapeptide repeat proteins"/>
    <property type="match status" value="2"/>
</dbReference>
<evidence type="ECO:0000313" key="1">
    <source>
        <dbReference type="EMBL" id="STZ27286.1"/>
    </source>
</evidence>
<proteinExistence type="predicted"/>
<dbReference type="Pfam" id="PF18836">
    <property type="entry name" value="B_solenoid_ydck"/>
    <property type="match status" value="1"/>
</dbReference>
<keyword evidence="2" id="KW-1185">Reference proteome</keyword>
<dbReference type="RefSeq" id="WP_115090250.1">
    <property type="nucleotide sequence ID" value="NZ_CP068107.1"/>
</dbReference>
<sequence>MANKYQLTEESMDYKGHTLWRIQNMITGEMGGWLEGYNNLSQEEGCMVWEEAKVYGNAFIDNEATISGNATISDNATVSGHVSVLGNAEVYGNAILSGFCSIIGSAKVYGHALVQDYAIIDRNAEVYDEARVGNTTIVTDNTQVYGKAKIQGMASIRGQAKVYENAIVRDRAIVFENAQVYGNAKVGGSTFIMGNAQIHGNAIIKGNEIIGGDADIYEYNYTWEDIASITSLKIYANSQNHVKQESIYANGNQQVEIEVILEAIDEDGNSFQLDEQEIYNHMQFVDHENIPFGNRFEYSDEAGEYAISTRQHSSTFTADGTSSRGLFYLATEEEMGEIKLCVSCVIYVVIQGVPTEVEYTTAVLNNNGNVDPDYVVLKVLDKRVFTLQDIRINTIELVKPDSYNSLLMKYYIDFSDNSGAKISQVENTDDNWFHYKQKGNYKAFATTTDSAVEADSGALFTAVFGITNNWTITVTSTNHDMPGLCLWTYRVWHGALWSFYEWNEPLFFKLYDQYGNDVKIEVIALNDAVLQFEVV</sequence>
<gene>
    <name evidence="1" type="ORF">NCTC11179_00821</name>
</gene>
<dbReference type="Proteomes" id="UP000255024">
    <property type="component" value="Unassembled WGS sequence"/>
</dbReference>
<evidence type="ECO:0000313" key="2">
    <source>
        <dbReference type="Proteomes" id="UP000255024"/>
    </source>
</evidence>
<reference evidence="1 2" key="1">
    <citation type="submission" date="2018-06" db="EMBL/GenBank/DDBJ databases">
        <authorList>
            <consortium name="Pathogen Informatics"/>
            <person name="Doyle S."/>
        </authorList>
    </citation>
    <scope>NUCLEOTIDE SEQUENCE [LARGE SCALE GENOMIC DNA]</scope>
    <source>
        <strain evidence="1 2">NCTC11179</strain>
    </source>
</reference>
<keyword evidence="1" id="KW-0808">Transferase</keyword>
<organism evidence="1 2">
    <name type="scientific">Myroides odoratus</name>
    <name type="common">Flavobacterium odoratum</name>
    <dbReference type="NCBI Taxonomy" id="256"/>
    <lineage>
        <taxon>Bacteria</taxon>
        <taxon>Pseudomonadati</taxon>
        <taxon>Bacteroidota</taxon>
        <taxon>Flavobacteriia</taxon>
        <taxon>Flavobacteriales</taxon>
        <taxon>Flavobacteriaceae</taxon>
        <taxon>Myroides</taxon>
    </lineage>
</organism>
<dbReference type="GO" id="GO:0016746">
    <property type="term" value="F:acyltransferase activity"/>
    <property type="evidence" value="ECO:0007669"/>
    <property type="project" value="UniProtKB-KW"/>
</dbReference>
<dbReference type="SUPFAM" id="SSF51161">
    <property type="entry name" value="Trimeric LpxA-like enzymes"/>
    <property type="match status" value="2"/>
</dbReference>
<dbReference type="InterPro" id="IPR011004">
    <property type="entry name" value="Trimer_LpxA-like_sf"/>
</dbReference>
<accession>A0A378RJQ5</accession>
<dbReference type="AlphaFoldDB" id="A0A378RJQ5"/>
<dbReference type="EMBL" id="UGQL01000001">
    <property type="protein sequence ID" value="STZ27286.1"/>
    <property type="molecule type" value="Genomic_DNA"/>
</dbReference>
<dbReference type="InterPro" id="IPR040831">
    <property type="entry name" value="B_solenoid_ydck_rpt"/>
</dbReference>
<protein>
    <submittedName>
        <fullName evidence="1">UDP-N-acetylglucosamine acyltransferase</fullName>
    </submittedName>
</protein>
<keyword evidence="1" id="KW-0012">Acyltransferase</keyword>